<dbReference type="Gene3D" id="3.30.160.20">
    <property type="match status" value="1"/>
</dbReference>
<dbReference type="AlphaFoldDB" id="A0A8H7QVE8"/>
<protein>
    <recommendedName>
        <fullName evidence="3">DRBM domain-containing protein</fullName>
    </recommendedName>
</protein>
<dbReference type="InterPro" id="IPR014720">
    <property type="entry name" value="dsRBD_dom"/>
</dbReference>
<reference evidence="4" key="1">
    <citation type="submission" date="2020-12" db="EMBL/GenBank/DDBJ databases">
        <title>Metabolic potential, ecology and presence of endohyphal bacteria is reflected in genomic diversity of Mucoromycotina.</title>
        <authorList>
            <person name="Muszewska A."/>
            <person name="Okrasinska A."/>
            <person name="Steczkiewicz K."/>
            <person name="Drgas O."/>
            <person name="Orlowska M."/>
            <person name="Perlinska-Lenart U."/>
            <person name="Aleksandrzak-Piekarczyk T."/>
            <person name="Szatraj K."/>
            <person name="Zielenkiewicz U."/>
            <person name="Pilsyk S."/>
            <person name="Malc E."/>
            <person name="Mieczkowski P."/>
            <person name="Kruszewska J.S."/>
            <person name="Biernat P."/>
            <person name="Pawlowska J."/>
        </authorList>
    </citation>
    <scope>NUCLEOTIDE SEQUENCE</scope>
    <source>
        <strain evidence="4">WA0000017839</strain>
    </source>
</reference>
<evidence type="ECO:0000256" key="2">
    <source>
        <dbReference type="SAM" id="MobiDB-lite"/>
    </source>
</evidence>
<feature type="compositionally biased region" description="Basic and acidic residues" evidence="2">
    <location>
        <begin position="391"/>
        <end position="401"/>
    </location>
</feature>
<dbReference type="CDD" id="cd00048">
    <property type="entry name" value="DSRM_SF"/>
    <property type="match status" value="1"/>
</dbReference>
<evidence type="ECO:0000313" key="5">
    <source>
        <dbReference type="Proteomes" id="UP000603453"/>
    </source>
</evidence>
<evidence type="ECO:0000256" key="1">
    <source>
        <dbReference type="PROSITE-ProRule" id="PRU00266"/>
    </source>
</evidence>
<dbReference type="OrthoDB" id="2241755at2759"/>
<dbReference type="PROSITE" id="PS50137">
    <property type="entry name" value="DS_RBD"/>
    <property type="match status" value="1"/>
</dbReference>
<keyword evidence="5" id="KW-1185">Reference proteome</keyword>
<feature type="region of interest" description="Disordered" evidence="2">
    <location>
        <begin position="306"/>
        <end position="346"/>
    </location>
</feature>
<feature type="domain" description="DRBM" evidence="3">
    <location>
        <begin position="471"/>
        <end position="525"/>
    </location>
</feature>
<dbReference type="Pfam" id="PF00035">
    <property type="entry name" value="dsrm"/>
    <property type="match status" value="1"/>
</dbReference>
<dbReference type="Proteomes" id="UP000603453">
    <property type="component" value="Unassembled WGS sequence"/>
</dbReference>
<organism evidence="4 5">
    <name type="scientific">Mucor saturninus</name>
    <dbReference type="NCBI Taxonomy" id="64648"/>
    <lineage>
        <taxon>Eukaryota</taxon>
        <taxon>Fungi</taxon>
        <taxon>Fungi incertae sedis</taxon>
        <taxon>Mucoromycota</taxon>
        <taxon>Mucoromycotina</taxon>
        <taxon>Mucoromycetes</taxon>
        <taxon>Mucorales</taxon>
        <taxon>Mucorineae</taxon>
        <taxon>Mucoraceae</taxon>
        <taxon>Mucor</taxon>
    </lineage>
</organism>
<proteinExistence type="predicted"/>
<gene>
    <name evidence="4" type="ORF">INT47_011541</name>
</gene>
<dbReference type="GO" id="GO:0003723">
    <property type="term" value="F:RNA binding"/>
    <property type="evidence" value="ECO:0007669"/>
    <property type="project" value="UniProtKB-UniRule"/>
</dbReference>
<name>A0A8H7QVE8_9FUNG</name>
<feature type="region of interest" description="Disordered" evidence="2">
    <location>
        <begin position="391"/>
        <end position="410"/>
    </location>
</feature>
<accession>A0A8H7QVE8</accession>
<evidence type="ECO:0000259" key="3">
    <source>
        <dbReference type="PROSITE" id="PS50137"/>
    </source>
</evidence>
<sequence length="525" mass="58122">MTPEQSSLEEYLVTTFSRIKDEYGQQLDITLALPTLVELIVKGGQDDSDKKYAFVGEAACQFAVRCILAKQYPKYDDRILDPLAKKFRALQRVNKIIWKEIELKKNVSQPLPQDIIQTMAGVLYHVYGLTAVEKFIENAVIQVAAIALGEATAISQKMNQQASPIGKFHEMVQQGGGSQTFTVEETASKQWQAKIVAKLGQTSICFSHSRTAHSKQKARAAICQDILNHLEKHPDFLNQLQQPNVESTDVHPLPISEQEYAVVSEPNGNYPSTTTYNAMESDPNNMHIAFKQDDDTVSLLSKLLLGPSDMDQDDDMAESPTKKRTRGLESIFSPPTPTASITPSTAITSTTNEMEVVNTNLEEETMAVKIEGTQEEQVTADESAMVTVKEESTDTTIKEDTTPAESTIDSYNPFLSSQPAAETNPKILAHFKEIFKHNRSTLSVAVGMPGQSKSIFLSLVLQNGEKVSCESETKQVGPPHGPVFSARVILKSRRYANVFIITEGVSRKKKDAECHAFHKLVNILK</sequence>
<keyword evidence="1" id="KW-0694">RNA-binding</keyword>
<comment type="caution">
    <text evidence="4">The sequence shown here is derived from an EMBL/GenBank/DDBJ whole genome shotgun (WGS) entry which is preliminary data.</text>
</comment>
<evidence type="ECO:0000313" key="4">
    <source>
        <dbReference type="EMBL" id="KAG2199429.1"/>
    </source>
</evidence>
<dbReference type="EMBL" id="JAEPRD010000096">
    <property type="protein sequence ID" value="KAG2199429.1"/>
    <property type="molecule type" value="Genomic_DNA"/>
</dbReference>
<dbReference type="SUPFAM" id="SSF54768">
    <property type="entry name" value="dsRNA-binding domain-like"/>
    <property type="match status" value="1"/>
</dbReference>